<protein>
    <submittedName>
        <fullName evidence="1">Uncharacterized protein</fullName>
    </submittedName>
</protein>
<accession>A0ACC0FWJ1</accession>
<gene>
    <name evidence="1" type="ORF">LOK49_LG12G02320</name>
</gene>
<evidence type="ECO:0000313" key="2">
    <source>
        <dbReference type="Proteomes" id="UP001060215"/>
    </source>
</evidence>
<reference evidence="1 2" key="1">
    <citation type="journal article" date="2022" name="Plant J.">
        <title>Chromosome-level genome of Camellia lanceoleosa provides a valuable resource for understanding genome evolution and self-incompatibility.</title>
        <authorList>
            <person name="Gong W."/>
            <person name="Xiao S."/>
            <person name="Wang L."/>
            <person name="Liao Z."/>
            <person name="Chang Y."/>
            <person name="Mo W."/>
            <person name="Hu G."/>
            <person name="Li W."/>
            <person name="Zhao G."/>
            <person name="Zhu H."/>
            <person name="Hu X."/>
            <person name="Ji K."/>
            <person name="Xiang X."/>
            <person name="Song Q."/>
            <person name="Yuan D."/>
            <person name="Jin S."/>
            <person name="Zhang L."/>
        </authorList>
    </citation>
    <scope>NUCLEOTIDE SEQUENCE [LARGE SCALE GENOMIC DNA]</scope>
    <source>
        <strain evidence="1">SQ_2022a</strain>
    </source>
</reference>
<keyword evidence="2" id="KW-1185">Reference proteome</keyword>
<comment type="caution">
    <text evidence="1">The sequence shown here is derived from an EMBL/GenBank/DDBJ whole genome shotgun (WGS) entry which is preliminary data.</text>
</comment>
<name>A0ACC0FWJ1_9ERIC</name>
<organism evidence="1 2">
    <name type="scientific">Camellia lanceoleosa</name>
    <dbReference type="NCBI Taxonomy" id="1840588"/>
    <lineage>
        <taxon>Eukaryota</taxon>
        <taxon>Viridiplantae</taxon>
        <taxon>Streptophyta</taxon>
        <taxon>Embryophyta</taxon>
        <taxon>Tracheophyta</taxon>
        <taxon>Spermatophyta</taxon>
        <taxon>Magnoliopsida</taxon>
        <taxon>eudicotyledons</taxon>
        <taxon>Gunneridae</taxon>
        <taxon>Pentapetalae</taxon>
        <taxon>asterids</taxon>
        <taxon>Ericales</taxon>
        <taxon>Theaceae</taxon>
        <taxon>Camellia</taxon>
    </lineage>
</organism>
<proteinExistence type="predicted"/>
<sequence length="148" mass="17099">MGITQNEAFPNLCAQGNGVNGLVVRLALQAIYPINNEQANKGKQKFIWSMNFGDQYAKRAVKTMLEKVINVDPLDALEMIDDSQRLGVFYQFKDEIEKALEKIYNMNDKCNNEDLHAIALKFRVLRQHWYNVPQGTSMIYSLCQFQKF</sequence>
<evidence type="ECO:0000313" key="1">
    <source>
        <dbReference type="EMBL" id="KAI7993155.1"/>
    </source>
</evidence>
<dbReference type="Proteomes" id="UP001060215">
    <property type="component" value="Chromosome 13"/>
</dbReference>
<dbReference type="EMBL" id="CM045770">
    <property type="protein sequence ID" value="KAI7993155.1"/>
    <property type="molecule type" value="Genomic_DNA"/>
</dbReference>